<keyword evidence="3" id="KW-0611">Plant defense</keyword>
<proteinExistence type="predicted"/>
<keyword evidence="2" id="KW-0677">Repeat</keyword>
<dbReference type="Pfam" id="PF23286">
    <property type="entry name" value="LRR_13"/>
    <property type="match status" value="1"/>
</dbReference>
<dbReference type="InterPro" id="IPR032675">
    <property type="entry name" value="LRR_dom_sf"/>
</dbReference>
<feature type="compositionally biased region" description="Polar residues" evidence="4">
    <location>
        <begin position="367"/>
        <end position="381"/>
    </location>
</feature>
<evidence type="ECO:0000256" key="2">
    <source>
        <dbReference type="ARBA" id="ARBA00022737"/>
    </source>
</evidence>
<accession>A0A978VL06</accession>
<protein>
    <recommendedName>
        <fullName evidence="5">Disease resistance protein RPS4B/Roq1-like leucine-rich repeats domain-containing protein</fullName>
    </recommendedName>
</protein>
<name>A0A978VL06_ZIZJJ</name>
<dbReference type="Gene3D" id="3.80.10.10">
    <property type="entry name" value="Ribonuclease Inhibitor"/>
    <property type="match status" value="2"/>
</dbReference>
<evidence type="ECO:0000313" key="7">
    <source>
        <dbReference type="Proteomes" id="UP000813462"/>
    </source>
</evidence>
<dbReference type="EMBL" id="JAEACU010000004">
    <property type="protein sequence ID" value="KAH7533775.1"/>
    <property type="molecule type" value="Genomic_DNA"/>
</dbReference>
<reference evidence="6" key="1">
    <citation type="journal article" date="2021" name="Front. Plant Sci.">
        <title>Chromosome-Scale Genome Assembly for Chinese Sour Jujube and Insights Into Its Genome Evolution and Domestication Signature.</title>
        <authorList>
            <person name="Shen L.-Y."/>
            <person name="Luo H."/>
            <person name="Wang X.-L."/>
            <person name="Wang X.-M."/>
            <person name="Qiu X.-J."/>
            <person name="Liu H."/>
            <person name="Zhou S.-S."/>
            <person name="Jia K.-H."/>
            <person name="Nie S."/>
            <person name="Bao Y.-T."/>
            <person name="Zhang R.-G."/>
            <person name="Yun Q.-Z."/>
            <person name="Chai Y.-H."/>
            <person name="Lu J.-Y."/>
            <person name="Li Y."/>
            <person name="Zhao S.-W."/>
            <person name="Mao J.-F."/>
            <person name="Jia S.-G."/>
            <person name="Mao Y.-M."/>
        </authorList>
    </citation>
    <scope>NUCLEOTIDE SEQUENCE</scope>
    <source>
        <strain evidence="6">AT0</strain>
        <tissue evidence="6">Leaf</tissue>
    </source>
</reference>
<dbReference type="Proteomes" id="UP000813462">
    <property type="component" value="Unassembled WGS sequence"/>
</dbReference>
<evidence type="ECO:0000256" key="4">
    <source>
        <dbReference type="SAM" id="MobiDB-lite"/>
    </source>
</evidence>
<evidence type="ECO:0000313" key="6">
    <source>
        <dbReference type="EMBL" id="KAH7533775.1"/>
    </source>
</evidence>
<dbReference type="InterPro" id="IPR001611">
    <property type="entry name" value="Leu-rich_rpt"/>
</dbReference>
<sequence>MLLVFYASSKADIFVENYRMGTNAIEGIKLELPEPKTLYLSAKAFENMKRLRLLIFRNVVISTAVEDLPTQLRYIDWPGYQFPTLPFNPGPKQLVILNMPHSHIHRLGEGFKVHSLCSRKFRFCSSFVLLFCCNLSILPSSLRPKSLRTLNFANCSRLESFPNIFPEMKNLRKLYLCATSVKELHPSIQHLVGLEVLDLAYCKKLMHIPTSVYKLHNLEHLGLGGCSNLSLFPKSMASSGTYKHLQFAELLPIVFQMLPESCLDCPFPKLKFLDLQNCNLSEVDFLMTPNGFHNLQMLNLAENKFASLPSFVQLSKLSNLNLTKCELLRDIPELPQSLRDLDVSDCKLLLEINGNEKRYCQALRNETPVTSEDMQQTLSSSDADDHLSQSRGTISDKGKGFAG</sequence>
<feature type="compositionally biased region" description="Basic and acidic residues" evidence="4">
    <location>
        <begin position="383"/>
        <end position="403"/>
    </location>
</feature>
<organism evidence="6 7">
    <name type="scientific">Ziziphus jujuba var. spinosa</name>
    <dbReference type="NCBI Taxonomy" id="714518"/>
    <lineage>
        <taxon>Eukaryota</taxon>
        <taxon>Viridiplantae</taxon>
        <taxon>Streptophyta</taxon>
        <taxon>Embryophyta</taxon>
        <taxon>Tracheophyta</taxon>
        <taxon>Spermatophyta</taxon>
        <taxon>Magnoliopsida</taxon>
        <taxon>eudicotyledons</taxon>
        <taxon>Gunneridae</taxon>
        <taxon>Pentapetalae</taxon>
        <taxon>rosids</taxon>
        <taxon>fabids</taxon>
        <taxon>Rosales</taxon>
        <taxon>Rhamnaceae</taxon>
        <taxon>Paliureae</taxon>
        <taxon>Ziziphus</taxon>
    </lineage>
</organism>
<dbReference type="AlphaFoldDB" id="A0A978VL06"/>
<evidence type="ECO:0000256" key="1">
    <source>
        <dbReference type="ARBA" id="ARBA00022614"/>
    </source>
</evidence>
<evidence type="ECO:0000259" key="5">
    <source>
        <dbReference type="Pfam" id="PF23286"/>
    </source>
</evidence>
<keyword evidence="1" id="KW-0433">Leucine-rich repeat</keyword>
<dbReference type="PROSITE" id="PS51450">
    <property type="entry name" value="LRR"/>
    <property type="match status" value="1"/>
</dbReference>
<dbReference type="InterPro" id="IPR058546">
    <property type="entry name" value="RPS4B/Roq1-like_LRR"/>
</dbReference>
<dbReference type="InterPro" id="IPR044974">
    <property type="entry name" value="Disease_R_plants"/>
</dbReference>
<feature type="region of interest" description="Disordered" evidence="4">
    <location>
        <begin position="366"/>
        <end position="403"/>
    </location>
</feature>
<dbReference type="PANTHER" id="PTHR11017:SF570">
    <property type="entry name" value="DISEASE RESISTANCE PROTEIN (TIR-NBS CLASS)-RELATED"/>
    <property type="match status" value="1"/>
</dbReference>
<feature type="domain" description="Disease resistance protein RPS4B/Roq1-like leucine-rich repeats" evidence="5">
    <location>
        <begin position="146"/>
        <end position="230"/>
    </location>
</feature>
<gene>
    <name evidence="6" type="ORF">FEM48_Zijuj04G0167600</name>
</gene>
<dbReference type="InterPro" id="IPR011713">
    <property type="entry name" value="Leu-rich_rpt_3"/>
</dbReference>
<dbReference type="GO" id="GO:0006952">
    <property type="term" value="P:defense response"/>
    <property type="evidence" value="ECO:0007669"/>
    <property type="project" value="InterPro"/>
</dbReference>
<evidence type="ECO:0000256" key="3">
    <source>
        <dbReference type="ARBA" id="ARBA00022821"/>
    </source>
</evidence>
<dbReference type="SUPFAM" id="SSF52058">
    <property type="entry name" value="L domain-like"/>
    <property type="match status" value="1"/>
</dbReference>
<dbReference type="Pfam" id="PF07725">
    <property type="entry name" value="LRR_3"/>
    <property type="match status" value="1"/>
</dbReference>
<dbReference type="PANTHER" id="PTHR11017">
    <property type="entry name" value="LEUCINE-RICH REPEAT-CONTAINING PROTEIN"/>
    <property type="match status" value="1"/>
</dbReference>
<comment type="caution">
    <text evidence="6">The sequence shown here is derived from an EMBL/GenBank/DDBJ whole genome shotgun (WGS) entry which is preliminary data.</text>
</comment>